<gene>
    <name evidence="2" type="ORF">L249_2639</name>
</gene>
<evidence type="ECO:0000313" key="3">
    <source>
        <dbReference type="Proteomes" id="UP000253664"/>
    </source>
</evidence>
<accession>A0A367LS52</accession>
<evidence type="ECO:0000256" key="1">
    <source>
        <dbReference type="SAM" id="MobiDB-lite"/>
    </source>
</evidence>
<proteinExistence type="predicted"/>
<comment type="caution">
    <text evidence="2">The sequence shown here is derived from an EMBL/GenBank/DDBJ whole genome shotgun (WGS) entry which is preliminary data.</text>
</comment>
<dbReference type="AlphaFoldDB" id="A0A367LS52"/>
<keyword evidence="3" id="KW-1185">Reference proteome</keyword>
<dbReference type="Proteomes" id="UP000253664">
    <property type="component" value="Unassembled WGS sequence"/>
</dbReference>
<reference evidence="2 3" key="1">
    <citation type="journal article" date="2015" name="BMC Genomics">
        <title>Insights from the genome of Ophiocordyceps polyrhachis-furcata to pathogenicity and host specificity in insect fungi.</title>
        <authorList>
            <person name="Wichadakul D."/>
            <person name="Kobmoo N."/>
            <person name="Ingsriswang S."/>
            <person name="Tangphatsornruang S."/>
            <person name="Chantasingh D."/>
            <person name="Luangsa-ard J.J."/>
            <person name="Eurwilaichitr L."/>
        </authorList>
    </citation>
    <scope>NUCLEOTIDE SEQUENCE [LARGE SCALE GENOMIC DNA]</scope>
    <source>
        <strain evidence="2 3">BCC 54312</strain>
    </source>
</reference>
<sequence>MAKRRRGRARGVPICRHPSRERGGGDNRGGLRRICPDFNVSARIEDQYYHYQGDDDPLLSSPVLSSPLLSSALLYDEHLSSSKITSTLTPITIQPLF</sequence>
<dbReference type="EMBL" id="LKCN02000001">
    <property type="protein sequence ID" value="RCI17248.1"/>
    <property type="molecule type" value="Genomic_DNA"/>
</dbReference>
<name>A0A367LS52_9HYPO</name>
<protein>
    <submittedName>
        <fullName evidence="2">Uncharacterized protein</fullName>
    </submittedName>
</protein>
<organism evidence="2 3">
    <name type="scientific">Ophiocordyceps polyrhachis-furcata BCC 54312</name>
    <dbReference type="NCBI Taxonomy" id="1330021"/>
    <lineage>
        <taxon>Eukaryota</taxon>
        <taxon>Fungi</taxon>
        <taxon>Dikarya</taxon>
        <taxon>Ascomycota</taxon>
        <taxon>Pezizomycotina</taxon>
        <taxon>Sordariomycetes</taxon>
        <taxon>Hypocreomycetidae</taxon>
        <taxon>Hypocreales</taxon>
        <taxon>Ophiocordycipitaceae</taxon>
        <taxon>Ophiocordyceps</taxon>
    </lineage>
</organism>
<feature type="non-terminal residue" evidence="2">
    <location>
        <position position="97"/>
    </location>
</feature>
<evidence type="ECO:0000313" key="2">
    <source>
        <dbReference type="EMBL" id="RCI17248.1"/>
    </source>
</evidence>
<feature type="region of interest" description="Disordered" evidence="1">
    <location>
        <begin position="1"/>
        <end position="30"/>
    </location>
</feature>